<evidence type="ECO:0000256" key="3">
    <source>
        <dbReference type="ARBA" id="ARBA00011520"/>
    </source>
</evidence>
<sequence length="452" mass="49028">MSSTDSSQLQQQQQQLAEWKLQRLIKSLEEVRGGGTSVITLIVSCKDQLTRTSAKIAEELSVASNIKSRQRLKLYKKTPPNGLIILCGEVGDDTTSRGKERKLLVDFEPFKPVQRSFYVCNSAFHLDPLRELLTSHERYGFVVTEGNGCLIAEVQGNVKKTLFRLTASLPNKHRRGGQSALRFDRLRAESRLALVKKVAEAAGEVFLQKDATVSVKGLVVAGCGDLKNELKARLDPKLQNVIIKMVDTAYGGEAGLDQACDLAADALAGVRLVEERRAIGSLLEAATREDGAIRHAVFGTQEVTAALRLGACGRVIVWEGTELEAVTRRHAETGEEKVDIVAPRVAPVVQTERDGGGNGGGGGWEELQRVPLIEWLDREVAAKGGELTLVSDRTPEGLQLVRGLGGLGALLRFGVQAEVLESFEESKEDGGDGGQERETRGGEEGDDGDDFF</sequence>
<feature type="domain" description="eRF1/Pelota-like N-terminal" evidence="8">
    <location>
        <begin position="10"/>
        <end position="134"/>
    </location>
</feature>
<dbReference type="SUPFAM" id="SSF53137">
    <property type="entry name" value="Translational machinery components"/>
    <property type="match status" value="1"/>
</dbReference>
<organism evidence="9">
    <name type="scientific">Chromera velia CCMP2878</name>
    <dbReference type="NCBI Taxonomy" id="1169474"/>
    <lineage>
        <taxon>Eukaryota</taxon>
        <taxon>Sar</taxon>
        <taxon>Alveolata</taxon>
        <taxon>Colpodellida</taxon>
        <taxon>Chromeraceae</taxon>
        <taxon>Chromera</taxon>
    </lineage>
</organism>
<evidence type="ECO:0000256" key="4">
    <source>
        <dbReference type="ARBA" id="ARBA00013382"/>
    </source>
</evidence>
<comment type="subcellular location">
    <subcellularLocation>
        <location evidence="1">Cytoplasm</location>
    </subcellularLocation>
</comment>
<dbReference type="EMBL" id="CDMZ01005227">
    <property type="protein sequence ID" value="CEM52336.1"/>
    <property type="molecule type" value="Genomic_DNA"/>
</dbReference>
<gene>
    <name evidence="9" type="ORF">Cvel_1859</name>
</gene>
<proteinExistence type="inferred from homology"/>
<evidence type="ECO:0000256" key="1">
    <source>
        <dbReference type="ARBA" id="ARBA00004496"/>
    </source>
</evidence>
<dbReference type="InterPro" id="IPR005142">
    <property type="entry name" value="eRF1_3"/>
</dbReference>
<evidence type="ECO:0000256" key="6">
    <source>
        <dbReference type="ARBA" id="ARBA00022917"/>
    </source>
</evidence>
<comment type="subunit">
    <text evidence="3">Heterodimer of two subunits, one of which binds GTP.</text>
</comment>
<dbReference type="InterPro" id="IPR024049">
    <property type="entry name" value="eRF1_1_sf"/>
</dbReference>
<evidence type="ECO:0000256" key="5">
    <source>
        <dbReference type="ARBA" id="ARBA00022490"/>
    </source>
</evidence>
<accession>A0A0G4I5Q0</accession>
<evidence type="ECO:0000259" key="8">
    <source>
        <dbReference type="SMART" id="SM01194"/>
    </source>
</evidence>
<dbReference type="Pfam" id="PF03463">
    <property type="entry name" value="eRF1_1"/>
    <property type="match status" value="1"/>
</dbReference>
<comment type="similarity">
    <text evidence="2">Belongs to the eukaryotic release factor 1 family.</text>
</comment>
<dbReference type="Pfam" id="PF03465">
    <property type="entry name" value="eRF1_3"/>
    <property type="match status" value="1"/>
</dbReference>
<dbReference type="Gene3D" id="3.30.960.10">
    <property type="entry name" value="eRF1 domain 1"/>
    <property type="match status" value="1"/>
</dbReference>
<keyword evidence="6" id="KW-0648">Protein biosynthesis</keyword>
<dbReference type="InterPro" id="IPR029064">
    <property type="entry name" value="Ribosomal_eL30-like_sf"/>
</dbReference>
<feature type="compositionally biased region" description="Basic and acidic residues" evidence="7">
    <location>
        <begin position="424"/>
        <end position="443"/>
    </location>
</feature>
<evidence type="ECO:0000256" key="7">
    <source>
        <dbReference type="SAM" id="MobiDB-lite"/>
    </source>
</evidence>
<dbReference type="InterPro" id="IPR005140">
    <property type="entry name" value="eRF1_Pelota-like_N"/>
</dbReference>
<dbReference type="InterPro" id="IPR005141">
    <property type="entry name" value="eRF1_2"/>
</dbReference>
<keyword evidence="5" id="KW-0963">Cytoplasm</keyword>
<dbReference type="GO" id="GO:0003747">
    <property type="term" value="F:translation release factor activity"/>
    <property type="evidence" value="ECO:0007669"/>
    <property type="project" value="InterPro"/>
</dbReference>
<evidence type="ECO:0000256" key="2">
    <source>
        <dbReference type="ARBA" id="ARBA00005326"/>
    </source>
</evidence>
<feature type="region of interest" description="Disordered" evidence="7">
    <location>
        <begin position="422"/>
        <end position="452"/>
    </location>
</feature>
<reference evidence="9" key="1">
    <citation type="submission" date="2014-11" db="EMBL/GenBank/DDBJ databases">
        <authorList>
            <person name="Otto D Thomas"/>
            <person name="Naeem Raeece"/>
        </authorList>
    </citation>
    <scope>NUCLEOTIDE SEQUENCE</scope>
</reference>
<dbReference type="InterPro" id="IPR004403">
    <property type="entry name" value="Peptide_chain-rel_eRF1/aRF1"/>
</dbReference>
<dbReference type="SMART" id="SM01194">
    <property type="entry name" value="eRF1_1"/>
    <property type="match status" value="1"/>
</dbReference>
<dbReference type="SUPFAM" id="SSF55315">
    <property type="entry name" value="L30e-like"/>
    <property type="match status" value="1"/>
</dbReference>
<dbReference type="PhylomeDB" id="A0A0G4I5Q0"/>
<dbReference type="Pfam" id="PF03464">
    <property type="entry name" value="eRF1_2"/>
    <property type="match status" value="1"/>
</dbReference>
<dbReference type="Gene3D" id="3.30.420.60">
    <property type="entry name" value="eRF1 domain 2"/>
    <property type="match status" value="1"/>
</dbReference>
<dbReference type="SUPFAM" id="SSF55481">
    <property type="entry name" value="N-terminal domain of eukaryotic peptide chain release factor subunit 1, ERF1"/>
    <property type="match status" value="1"/>
</dbReference>
<dbReference type="VEuPathDB" id="CryptoDB:Cvel_1859"/>
<dbReference type="InterPro" id="IPR042226">
    <property type="entry name" value="eFR1_2_sf"/>
</dbReference>
<name>A0A0G4I5Q0_9ALVE</name>
<evidence type="ECO:0000313" key="9">
    <source>
        <dbReference type="EMBL" id="CEM52336.1"/>
    </source>
</evidence>
<dbReference type="NCBIfam" id="TIGR03676">
    <property type="entry name" value="aRF1_eRF1"/>
    <property type="match status" value="1"/>
</dbReference>
<protein>
    <recommendedName>
        <fullName evidence="4">Eukaryotic peptide chain release factor subunit 1</fullName>
    </recommendedName>
</protein>
<dbReference type="PANTHER" id="PTHR10113">
    <property type="entry name" value="PEPTIDE CHAIN RELEASE FACTOR SUBUNIT 1"/>
    <property type="match status" value="1"/>
</dbReference>
<dbReference type="GO" id="GO:0005737">
    <property type="term" value="C:cytoplasm"/>
    <property type="evidence" value="ECO:0007669"/>
    <property type="project" value="UniProtKB-SubCell"/>
</dbReference>
<dbReference type="Gene3D" id="3.30.1330.30">
    <property type="match status" value="1"/>
</dbReference>
<dbReference type="AlphaFoldDB" id="A0A0G4I5Q0"/>